<keyword evidence="2" id="KW-1185">Reference proteome</keyword>
<reference evidence="1 2" key="1">
    <citation type="submission" date="2024-04" db="EMBL/GenBank/DDBJ databases">
        <authorList>
            <person name="Fracassetti M."/>
        </authorList>
    </citation>
    <scope>NUCLEOTIDE SEQUENCE [LARGE SCALE GENOMIC DNA]</scope>
</reference>
<organism evidence="1 2">
    <name type="scientific">Linum trigynum</name>
    <dbReference type="NCBI Taxonomy" id="586398"/>
    <lineage>
        <taxon>Eukaryota</taxon>
        <taxon>Viridiplantae</taxon>
        <taxon>Streptophyta</taxon>
        <taxon>Embryophyta</taxon>
        <taxon>Tracheophyta</taxon>
        <taxon>Spermatophyta</taxon>
        <taxon>Magnoliopsida</taxon>
        <taxon>eudicotyledons</taxon>
        <taxon>Gunneridae</taxon>
        <taxon>Pentapetalae</taxon>
        <taxon>rosids</taxon>
        <taxon>fabids</taxon>
        <taxon>Malpighiales</taxon>
        <taxon>Linaceae</taxon>
        <taxon>Linum</taxon>
    </lineage>
</organism>
<gene>
    <name evidence="1" type="ORF">LTRI10_LOCUS16630</name>
</gene>
<dbReference type="AlphaFoldDB" id="A0AAV2DNJ1"/>
<evidence type="ECO:0000313" key="2">
    <source>
        <dbReference type="Proteomes" id="UP001497516"/>
    </source>
</evidence>
<proteinExistence type="predicted"/>
<dbReference type="EMBL" id="OZ034816">
    <property type="protein sequence ID" value="CAL1374788.1"/>
    <property type="molecule type" value="Genomic_DNA"/>
</dbReference>
<protein>
    <submittedName>
        <fullName evidence="1">Uncharacterized protein</fullName>
    </submittedName>
</protein>
<name>A0AAV2DNJ1_9ROSI</name>
<evidence type="ECO:0000313" key="1">
    <source>
        <dbReference type="EMBL" id="CAL1374788.1"/>
    </source>
</evidence>
<accession>A0AAV2DNJ1</accession>
<dbReference type="Proteomes" id="UP001497516">
    <property type="component" value="Chromosome 3"/>
</dbReference>
<sequence length="583" mass="65857">MGTQQINEEELKKMVIEAIKATFQPKFDRIQRRIDELKLRTNNIVSPQLSAVHNSNSVMNCDNCVPTRTNKALDVKDRSLELIWVAERGHSSGSKVEKEAGASRLCSSPIKQSVYYVDGVVALARDSTQEITSEVYPEVEGMTKSQQEVPEQTVGDRIPPLTGTQKLCQFLAEQSSEIDDIVVLYGDDSKQEVFINTFNEDPGMFKVDKIHPERARMKNHEVGCLPLTVPQFDSKTGYLVGELERDSIQSNDAGKFLDDHRTRTDAQFISKISQFRIPNLESDELGSAQFENANSWKIAVDDSSLPRGIRSAKMDGKFDSVMEKAPASRELRNGSLDCPNSYSGQGSLFAAKLRHSGKLPDHLAELVLVNKGQIFLSDDEETVWVEESAIEWGMMCREAAIAMPKIVFEQPTFDPIWDQFCEAFDKKNDQALRAKLFEEGEPDMILIGQLYTFLLLDKEAIKVGKKKGRIWLSQNPCSGYILWRHGSLNWLSVNSMLRVYIADKVSIFQMVCFVDPDDVIKVVFQGLKVATSKLENCQNLVKAKTVFKKPTLELHSRSMDEIRVQRLIPHESRYVLLQRHGIG</sequence>